<feature type="chain" id="PRO_5012393462" evidence="5">
    <location>
        <begin position="23"/>
        <end position="104"/>
    </location>
</feature>
<name>A0A1W1Z5P1_9BURK</name>
<dbReference type="InterPro" id="IPR036909">
    <property type="entry name" value="Cyt_c-like_dom_sf"/>
</dbReference>
<evidence type="ECO:0000256" key="3">
    <source>
        <dbReference type="ARBA" id="ARBA00023004"/>
    </source>
</evidence>
<accession>A0A1W1Z5P1</accession>
<evidence type="ECO:0000256" key="4">
    <source>
        <dbReference type="PROSITE-ProRule" id="PRU00433"/>
    </source>
</evidence>
<dbReference type="GO" id="GO:0020037">
    <property type="term" value="F:heme binding"/>
    <property type="evidence" value="ECO:0007669"/>
    <property type="project" value="InterPro"/>
</dbReference>
<dbReference type="Pfam" id="PF13442">
    <property type="entry name" value="Cytochrome_CBB3"/>
    <property type="match status" value="1"/>
</dbReference>
<protein>
    <submittedName>
        <fullName evidence="7">Cytochrome C oxidase, cbb3-type, subunit III</fullName>
    </submittedName>
</protein>
<proteinExistence type="predicted"/>
<dbReference type="EMBL" id="FWXJ01000004">
    <property type="protein sequence ID" value="SMC43686.1"/>
    <property type="molecule type" value="Genomic_DNA"/>
</dbReference>
<dbReference type="AlphaFoldDB" id="A0A1W1Z5P1"/>
<gene>
    <name evidence="7" type="ORF">SAMN06296008_104126</name>
</gene>
<keyword evidence="3 4" id="KW-0408">Iron</keyword>
<dbReference type="OrthoDB" id="9808312at2"/>
<evidence type="ECO:0000313" key="7">
    <source>
        <dbReference type="EMBL" id="SMC43686.1"/>
    </source>
</evidence>
<feature type="signal peptide" evidence="5">
    <location>
        <begin position="1"/>
        <end position="22"/>
    </location>
</feature>
<keyword evidence="1 4" id="KW-0349">Heme</keyword>
<dbReference type="Gene3D" id="1.10.760.10">
    <property type="entry name" value="Cytochrome c-like domain"/>
    <property type="match status" value="1"/>
</dbReference>
<evidence type="ECO:0000313" key="8">
    <source>
        <dbReference type="Proteomes" id="UP000192708"/>
    </source>
</evidence>
<dbReference type="RefSeq" id="WP_084283091.1">
    <property type="nucleotide sequence ID" value="NZ_FWXJ01000004.1"/>
</dbReference>
<evidence type="ECO:0000256" key="1">
    <source>
        <dbReference type="ARBA" id="ARBA00022617"/>
    </source>
</evidence>
<keyword evidence="2 4" id="KW-0479">Metal-binding</keyword>
<reference evidence="7 8" key="1">
    <citation type="submission" date="2017-04" db="EMBL/GenBank/DDBJ databases">
        <authorList>
            <person name="Afonso C.L."/>
            <person name="Miller P.J."/>
            <person name="Scott M.A."/>
            <person name="Spackman E."/>
            <person name="Goraichik I."/>
            <person name="Dimitrov K.M."/>
            <person name="Suarez D.L."/>
            <person name="Swayne D.E."/>
        </authorList>
    </citation>
    <scope>NUCLEOTIDE SEQUENCE [LARGE SCALE GENOMIC DNA]</scope>
    <source>
        <strain evidence="7 8">VK13</strain>
    </source>
</reference>
<dbReference type="STRING" id="1938817.SAMN06296008_104126"/>
<keyword evidence="5" id="KW-0732">Signal</keyword>
<feature type="domain" description="Cytochrome c" evidence="6">
    <location>
        <begin position="26"/>
        <end position="101"/>
    </location>
</feature>
<organism evidence="7 8">
    <name type="scientific">Polynucleobacter kasalickyi</name>
    <dbReference type="NCBI Taxonomy" id="1938817"/>
    <lineage>
        <taxon>Bacteria</taxon>
        <taxon>Pseudomonadati</taxon>
        <taxon>Pseudomonadota</taxon>
        <taxon>Betaproteobacteria</taxon>
        <taxon>Burkholderiales</taxon>
        <taxon>Burkholderiaceae</taxon>
        <taxon>Polynucleobacter</taxon>
    </lineage>
</organism>
<evidence type="ECO:0000256" key="5">
    <source>
        <dbReference type="SAM" id="SignalP"/>
    </source>
</evidence>
<dbReference type="PROSITE" id="PS51007">
    <property type="entry name" value="CYTC"/>
    <property type="match status" value="1"/>
</dbReference>
<dbReference type="GO" id="GO:0009055">
    <property type="term" value="F:electron transfer activity"/>
    <property type="evidence" value="ECO:0007669"/>
    <property type="project" value="InterPro"/>
</dbReference>
<dbReference type="Proteomes" id="UP000192708">
    <property type="component" value="Unassembled WGS sequence"/>
</dbReference>
<dbReference type="GO" id="GO:0046872">
    <property type="term" value="F:metal ion binding"/>
    <property type="evidence" value="ECO:0007669"/>
    <property type="project" value="UniProtKB-KW"/>
</dbReference>
<sequence>MKSRKLLVLLTIGLGHCLQLGAQEMTPVTVGEKTYQQYCAACHGAQMKNPQWGFDLGKFPRDSKIRFIDSVTYGKNAMPPWEDVLSKDQLEALWAYLQSVPASM</sequence>
<evidence type="ECO:0000256" key="2">
    <source>
        <dbReference type="ARBA" id="ARBA00022723"/>
    </source>
</evidence>
<keyword evidence="8" id="KW-1185">Reference proteome</keyword>
<dbReference type="SUPFAM" id="SSF46626">
    <property type="entry name" value="Cytochrome c"/>
    <property type="match status" value="1"/>
</dbReference>
<evidence type="ECO:0000259" key="6">
    <source>
        <dbReference type="PROSITE" id="PS51007"/>
    </source>
</evidence>
<dbReference type="InterPro" id="IPR009056">
    <property type="entry name" value="Cyt_c-like_dom"/>
</dbReference>